<keyword evidence="20" id="KW-1185">Reference proteome</keyword>
<keyword evidence="13 15" id="KW-0472">Membrane</keyword>
<dbReference type="Proteomes" id="UP000619355">
    <property type="component" value="Unassembled WGS sequence"/>
</dbReference>
<dbReference type="Pfam" id="PF06480">
    <property type="entry name" value="FtsH_ext"/>
    <property type="match status" value="1"/>
</dbReference>
<keyword evidence="10 15" id="KW-0067">ATP-binding</keyword>
<evidence type="ECO:0000256" key="15">
    <source>
        <dbReference type="HAMAP-Rule" id="MF_01458"/>
    </source>
</evidence>
<comment type="similarity">
    <text evidence="14 15">In the central section; belongs to the AAA ATPase family.</text>
</comment>
<feature type="compositionally biased region" description="Polar residues" evidence="17">
    <location>
        <begin position="681"/>
        <end position="697"/>
    </location>
</feature>
<feature type="transmembrane region" description="Helical" evidence="15">
    <location>
        <begin position="145"/>
        <end position="165"/>
    </location>
</feature>
<evidence type="ECO:0000256" key="4">
    <source>
        <dbReference type="ARBA" id="ARBA00022670"/>
    </source>
</evidence>
<dbReference type="InterPro" id="IPR003959">
    <property type="entry name" value="ATPase_AAA_core"/>
</dbReference>
<evidence type="ECO:0000256" key="12">
    <source>
        <dbReference type="ARBA" id="ARBA00023049"/>
    </source>
</evidence>
<evidence type="ECO:0000256" key="9">
    <source>
        <dbReference type="ARBA" id="ARBA00022833"/>
    </source>
</evidence>
<name>A0A919EVJ9_9ACTN</name>
<comment type="function">
    <text evidence="15">Acts as a processive, ATP-dependent zinc metallopeptidase for both cytoplasmic and membrane proteins. Plays a role in the quality control of integral membrane proteins.</text>
</comment>
<dbReference type="InterPro" id="IPR000642">
    <property type="entry name" value="Peptidase_M41"/>
</dbReference>
<dbReference type="PANTHER" id="PTHR23076">
    <property type="entry name" value="METALLOPROTEASE M41 FTSH"/>
    <property type="match status" value="1"/>
</dbReference>
<dbReference type="FunFam" id="1.20.58.760:FF:000002">
    <property type="entry name" value="ATP-dependent zinc metalloprotease FtsH"/>
    <property type="match status" value="1"/>
</dbReference>
<dbReference type="GO" id="GO:0005886">
    <property type="term" value="C:plasma membrane"/>
    <property type="evidence" value="ECO:0007669"/>
    <property type="project" value="UniProtKB-SubCell"/>
</dbReference>
<comment type="similarity">
    <text evidence="2 15">In the C-terminal section; belongs to the peptidase M41 family.</text>
</comment>
<dbReference type="Pfam" id="PF01434">
    <property type="entry name" value="Peptidase_M41"/>
    <property type="match status" value="1"/>
</dbReference>
<dbReference type="GO" id="GO:0004176">
    <property type="term" value="F:ATP-dependent peptidase activity"/>
    <property type="evidence" value="ECO:0007669"/>
    <property type="project" value="InterPro"/>
</dbReference>
<dbReference type="GO" id="GO:0006508">
    <property type="term" value="P:proteolysis"/>
    <property type="evidence" value="ECO:0007669"/>
    <property type="project" value="UniProtKB-KW"/>
</dbReference>
<feature type="binding site" evidence="15">
    <location>
        <position position="535"/>
    </location>
    <ligand>
        <name>Zn(2+)</name>
        <dbReference type="ChEBI" id="CHEBI:29105"/>
        <note>catalytic</note>
    </ligand>
</feature>
<dbReference type="GO" id="GO:0004222">
    <property type="term" value="F:metalloendopeptidase activity"/>
    <property type="evidence" value="ECO:0007669"/>
    <property type="project" value="InterPro"/>
</dbReference>
<dbReference type="InterPro" id="IPR003593">
    <property type="entry name" value="AAA+_ATPase"/>
</dbReference>
<evidence type="ECO:0000256" key="11">
    <source>
        <dbReference type="ARBA" id="ARBA00022989"/>
    </source>
</evidence>
<dbReference type="SMART" id="SM00382">
    <property type="entry name" value="AAA"/>
    <property type="match status" value="1"/>
</dbReference>
<dbReference type="FunFam" id="3.40.50.300:FF:000001">
    <property type="entry name" value="ATP-dependent zinc metalloprotease FtsH"/>
    <property type="match status" value="1"/>
</dbReference>
<evidence type="ECO:0000256" key="1">
    <source>
        <dbReference type="ARBA" id="ARBA00004370"/>
    </source>
</evidence>
<dbReference type="Pfam" id="PF17862">
    <property type="entry name" value="AAA_lid_3"/>
    <property type="match status" value="1"/>
</dbReference>
<evidence type="ECO:0000313" key="19">
    <source>
        <dbReference type="EMBL" id="GHG50358.1"/>
    </source>
</evidence>
<dbReference type="InterPro" id="IPR027417">
    <property type="entry name" value="P-loop_NTPase"/>
</dbReference>
<evidence type="ECO:0000256" key="2">
    <source>
        <dbReference type="ARBA" id="ARBA00010044"/>
    </source>
</evidence>
<feature type="active site" evidence="15">
    <location>
        <position position="460"/>
    </location>
</feature>
<comment type="subunit">
    <text evidence="15">Homohexamer.</text>
</comment>
<dbReference type="NCBIfam" id="TIGR01241">
    <property type="entry name" value="FtsH_fam"/>
    <property type="match status" value="1"/>
</dbReference>
<feature type="domain" description="AAA+ ATPase" evidence="18">
    <location>
        <begin position="229"/>
        <end position="368"/>
    </location>
</feature>
<dbReference type="InterPro" id="IPR037219">
    <property type="entry name" value="Peptidase_M41-like"/>
</dbReference>
<keyword evidence="5 15" id="KW-0812">Transmembrane</keyword>
<evidence type="ECO:0000256" key="14">
    <source>
        <dbReference type="ARBA" id="ARBA00061570"/>
    </source>
</evidence>
<dbReference type="Gene3D" id="1.10.8.60">
    <property type="match status" value="1"/>
</dbReference>
<keyword evidence="4 15" id="KW-0645">Protease</keyword>
<dbReference type="GO" id="GO:0016887">
    <property type="term" value="F:ATP hydrolysis activity"/>
    <property type="evidence" value="ECO:0007669"/>
    <property type="project" value="UniProtKB-UniRule"/>
</dbReference>
<dbReference type="Gene3D" id="1.20.58.760">
    <property type="entry name" value="Peptidase M41"/>
    <property type="match status" value="1"/>
</dbReference>
<accession>A0A919EVJ9</accession>
<dbReference type="Pfam" id="PF00004">
    <property type="entry name" value="AAA"/>
    <property type="match status" value="1"/>
</dbReference>
<dbReference type="HAMAP" id="MF_01458">
    <property type="entry name" value="FtsH"/>
    <property type="match status" value="1"/>
</dbReference>
<evidence type="ECO:0000256" key="13">
    <source>
        <dbReference type="ARBA" id="ARBA00023136"/>
    </source>
</evidence>
<reference evidence="20" key="1">
    <citation type="journal article" date="2019" name="Int. J. Syst. Evol. Microbiol.">
        <title>The Global Catalogue of Microorganisms (GCM) 10K type strain sequencing project: providing services to taxonomists for standard genome sequencing and annotation.</title>
        <authorList>
            <consortium name="The Broad Institute Genomics Platform"/>
            <consortium name="The Broad Institute Genome Sequencing Center for Infectious Disease"/>
            <person name="Wu L."/>
            <person name="Ma J."/>
        </authorList>
    </citation>
    <scope>NUCLEOTIDE SEQUENCE [LARGE SCALE GENOMIC DNA]</scope>
    <source>
        <strain evidence="20">JCM 4253</strain>
    </source>
</reference>
<evidence type="ECO:0000256" key="5">
    <source>
        <dbReference type="ARBA" id="ARBA00022692"/>
    </source>
</evidence>
<keyword evidence="6 15" id="KW-0479">Metal-binding</keyword>
<comment type="cofactor">
    <cofactor evidence="15">
        <name>Zn(2+)</name>
        <dbReference type="ChEBI" id="CHEBI:29105"/>
    </cofactor>
    <text evidence="15">Binds 1 zinc ion per subunit.</text>
</comment>
<dbReference type="FunFam" id="1.10.8.60:FF:000001">
    <property type="entry name" value="ATP-dependent zinc metalloprotease FtsH"/>
    <property type="match status" value="1"/>
</dbReference>
<dbReference type="PROSITE" id="PS00674">
    <property type="entry name" value="AAA"/>
    <property type="match status" value="1"/>
</dbReference>
<evidence type="ECO:0000259" key="18">
    <source>
        <dbReference type="SMART" id="SM00382"/>
    </source>
</evidence>
<evidence type="ECO:0000313" key="20">
    <source>
        <dbReference type="Proteomes" id="UP000619355"/>
    </source>
</evidence>
<feature type="binding site" evidence="15">
    <location>
        <position position="459"/>
    </location>
    <ligand>
        <name>Zn(2+)</name>
        <dbReference type="ChEBI" id="CHEBI:29105"/>
        <note>catalytic</note>
    </ligand>
</feature>
<feature type="region of interest" description="Disordered" evidence="17">
    <location>
        <begin position="644"/>
        <end position="705"/>
    </location>
</feature>
<dbReference type="GO" id="GO:0030163">
    <property type="term" value="P:protein catabolic process"/>
    <property type="evidence" value="ECO:0007669"/>
    <property type="project" value="UniProtKB-UniRule"/>
</dbReference>
<evidence type="ECO:0000256" key="16">
    <source>
        <dbReference type="RuleBase" id="RU003651"/>
    </source>
</evidence>
<dbReference type="EMBL" id="BNBF01000008">
    <property type="protein sequence ID" value="GHG50358.1"/>
    <property type="molecule type" value="Genomic_DNA"/>
</dbReference>
<gene>
    <name evidence="15 19" type="primary">ftsH</name>
    <name evidence="19" type="ORF">GCM10018980_32270</name>
</gene>
<comment type="caution">
    <text evidence="19">The sequence shown here is derived from an EMBL/GenBank/DDBJ whole genome shotgun (WGS) entry which is preliminary data.</text>
</comment>
<dbReference type="InterPro" id="IPR041569">
    <property type="entry name" value="AAA_lid_3"/>
</dbReference>
<comment type="similarity">
    <text evidence="16">Belongs to the AAA ATPase family.</text>
</comment>
<keyword evidence="3 15" id="KW-1003">Cell membrane</keyword>
<dbReference type="SUPFAM" id="SSF52540">
    <property type="entry name" value="P-loop containing nucleoside triphosphate hydrolases"/>
    <property type="match status" value="1"/>
</dbReference>
<evidence type="ECO:0000256" key="17">
    <source>
        <dbReference type="SAM" id="MobiDB-lite"/>
    </source>
</evidence>
<evidence type="ECO:0000256" key="3">
    <source>
        <dbReference type="ARBA" id="ARBA00022475"/>
    </source>
</evidence>
<dbReference type="CDD" id="cd19501">
    <property type="entry name" value="RecA-like_FtsH"/>
    <property type="match status" value="1"/>
</dbReference>
<dbReference type="Gene3D" id="3.40.50.300">
    <property type="entry name" value="P-loop containing nucleotide triphosphate hydrolases"/>
    <property type="match status" value="1"/>
</dbReference>
<evidence type="ECO:0000256" key="8">
    <source>
        <dbReference type="ARBA" id="ARBA00022801"/>
    </source>
</evidence>
<proteinExistence type="inferred from homology"/>
<feature type="binding site" evidence="15">
    <location>
        <begin position="237"/>
        <end position="244"/>
    </location>
    <ligand>
        <name>ATP</name>
        <dbReference type="ChEBI" id="CHEBI:30616"/>
    </ligand>
</feature>
<dbReference type="InterPro" id="IPR011546">
    <property type="entry name" value="Pept_M41_FtsH_extracell"/>
</dbReference>
<protein>
    <recommendedName>
        <fullName evidence="15">ATP-dependent zinc metalloprotease FtsH</fullName>
        <ecNumber evidence="15">3.4.24.-</ecNumber>
    </recommendedName>
</protein>
<evidence type="ECO:0000256" key="10">
    <source>
        <dbReference type="ARBA" id="ARBA00022840"/>
    </source>
</evidence>
<evidence type="ECO:0000256" key="7">
    <source>
        <dbReference type="ARBA" id="ARBA00022741"/>
    </source>
</evidence>
<dbReference type="SUPFAM" id="SSF140990">
    <property type="entry name" value="FtsH protease domain-like"/>
    <property type="match status" value="1"/>
</dbReference>
<dbReference type="GO" id="GO:0008270">
    <property type="term" value="F:zinc ion binding"/>
    <property type="evidence" value="ECO:0007669"/>
    <property type="project" value="UniProtKB-UniRule"/>
</dbReference>
<feature type="transmembrane region" description="Helical" evidence="15">
    <location>
        <begin position="37"/>
        <end position="55"/>
    </location>
</feature>
<organism evidence="19 20">
    <name type="scientific">Streptomyces capoamus</name>
    <dbReference type="NCBI Taxonomy" id="68183"/>
    <lineage>
        <taxon>Bacteria</taxon>
        <taxon>Bacillati</taxon>
        <taxon>Actinomycetota</taxon>
        <taxon>Actinomycetes</taxon>
        <taxon>Kitasatosporales</taxon>
        <taxon>Streptomycetaceae</taxon>
        <taxon>Streptomyces</taxon>
    </lineage>
</organism>
<keyword evidence="9 15" id="KW-0862">Zinc</keyword>
<dbReference type="PANTHER" id="PTHR23076:SF97">
    <property type="entry name" value="ATP-DEPENDENT ZINC METALLOPROTEASE YME1L1"/>
    <property type="match status" value="1"/>
</dbReference>
<feature type="compositionally biased region" description="Low complexity" evidence="17">
    <location>
        <begin position="668"/>
        <end position="680"/>
    </location>
</feature>
<feature type="binding site" evidence="15">
    <location>
        <position position="463"/>
    </location>
    <ligand>
        <name>Zn(2+)</name>
        <dbReference type="ChEBI" id="CHEBI:29105"/>
        <note>catalytic</note>
    </ligand>
</feature>
<dbReference type="GO" id="GO:0005524">
    <property type="term" value="F:ATP binding"/>
    <property type="evidence" value="ECO:0007669"/>
    <property type="project" value="UniProtKB-UniRule"/>
</dbReference>
<keyword evidence="11 15" id="KW-1133">Transmembrane helix</keyword>
<sequence>MLGYRQKNCLIKLTMAGGTGRHRSVWMDVKRYFRGPVMWIVLAVLAVVVLMQVVGSSGGYKTVDTGQVVAAINDNRVQSAKVTTGDEQTIKVTLKDGEKVDGSSKIQASYIGDQGVQIAGSLQTKFQDKQIPKGYTVSPSKQNPFVGVLLSLLPFVLIVVVFLFLMNQMQGGGSRVMNFGKSKAKLITKDTPKTTFSDVAGCDEAVEELQEIKEFLQEPAKFQAVGAKIPKGVLLYGRPGTGKTLLARAVAGEAGVPFYSISGSDFVEMFVGVGASRVRDLFEQAKANAPAIVFVDEIDAVGRHRGAGLGGGHDEREQTLNQLLVEMDGFDVKGGVILIAATNRPDILDPALLRPGRFDRQIAVDPPDLQGRLEILKVHQKGKPVAPDVDLSAVARRTPGMTGADLANVLNEAALLTARGDQKLIDNKALDEAIDRVVAGPQKRTRIMSDKEKKITAYHEGGHALVAAASPNSDPVHKITILSRGRALGYTMVLPDEDKYSTTRNEMLDQLAYMLGGRAAEELVFHDPTTGAANDIEKATNLARAMVTQYGMTERLGAIKFGGDNSEPFLGREMAHQRDYSEEVAALVDEEVKKLIETAHNEAWEILVENRDVLDNLVLQLLEKETLGKEEIAEIFATIVKRPPRPAWTGSSRRTPSTRPPVLSPKELALTNGANGATAAISTAKSTPAESAPVTEQSPEDRPEH</sequence>
<comment type="subcellular location">
    <subcellularLocation>
        <location evidence="15">Cell membrane</location>
        <topology evidence="15">Multi-pass membrane protein</topology>
        <orientation evidence="15">Cytoplasmic side</orientation>
    </subcellularLocation>
    <subcellularLocation>
        <location evidence="1">Membrane</location>
    </subcellularLocation>
</comment>
<dbReference type="InterPro" id="IPR005936">
    <property type="entry name" value="FtsH"/>
</dbReference>
<dbReference type="InterPro" id="IPR003960">
    <property type="entry name" value="ATPase_AAA_CS"/>
</dbReference>
<dbReference type="EC" id="3.4.24.-" evidence="15"/>
<dbReference type="AlphaFoldDB" id="A0A919EVJ9"/>
<evidence type="ECO:0000256" key="6">
    <source>
        <dbReference type="ARBA" id="ARBA00022723"/>
    </source>
</evidence>
<keyword evidence="8 15" id="KW-0378">Hydrolase</keyword>
<keyword evidence="7 15" id="KW-0547">Nucleotide-binding</keyword>
<keyword evidence="12 15" id="KW-0482">Metalloprotease</keyword>